<dbReference type="SUPFAM" id="SSF53067">
    <property type="entry name" value="Actin-like ATPase domain"/>
    <property type="match status" value="2"/>
</dbReference>
<dbReference type="InterPro" id="IPR016181">
    <property type="entry name" value="Acyl_CoA_acyltransferase"/>
</dbReference>
<dbReference type="PROSITE" id="PS51186">
    <property type="entry name" value="GNAT"/>
    <property type="match status" value="1"/>
</dbReference>
<dbReference type="Gene3D" id="3.40.630.30">
    <property type="match status" value="1"/>
</dbReference>
<dbReference type="EC" id="2.3.1.234" evidence="6"/>
<sequence>MKVLAIDSSGLTAAAAVVDEEQTIAEYTVNYKKTHSQTLLPMIDEIVKMVEMDLKEIDAIAVAGGPGSFTGLRIGSATAKGLGLALDKPLISVPTVDALAYNVYGCTDIICPLMDARRKQVYTGMYTFSRKAGEIEGENLVRPVFQVMKMQMAISVEELIGRLNRYGRPVVFLGDGVPVYASLLKEGLKVPYSFAPSYMNRQRAAVLGALGIVYYKAGKYESAREHRPDYLRVSQAERERALRESQEKLFVRELKEEDAAAVSEMEHQLFSDGWSEKGIIETIKNSNTICLAAVKAEKLIGYMFVYFAAGEGEIAKIAVTKEKQRQGVAHQMMKELERICKSRKIGKLMLDVRQSNEAAQTFYKAQGFVRDGERKAFYEKPSEDAVLMSREIAYW</sequence>
<dbReference type="InterPro" id="IPR050680">
    <property type="entry name" value="YpeA/RimI_acetyltransf"/>
</dbReference>
<dbReference type="InterPro" id="IPR043129">
    <property type="entry name" value="ATPase_NBD"/>
</dbReference>
<keyword evidence="3 6" id="KW-0808">Transferase</keyword>
<evidence type="ECO:0000313" key="7">
    <source>
        <dbReference type="Proteomes" id="UP001652394"/>
    </source>
</evidence>
<evidence type="ECO:0000256" key="1">
    <source>
        <dbReference type="ARBA" id="ARBA00005395"/>
    </source>
</evidence>
<dbReference type="Gene3D" id="3.30.420.40">
    <property type="match status" value="2"/>
</dbReference>
<evidence type="ECO:0000256" key="4">
    <source>
        <dbReference type="ARBA" id="ARBA00023315"/>
    </source>
</evidence>
<dbReference type="InterPro" id="IPR022496">
    <property type="entry name" value="T6A_TsaB"/>
</dbReference>
<organism evidence="6 7">
    <name type="scientific">Faecalicatena acetigenes</name>
    <dbReference type="NCBI Taxonomy" id="2981790"/>
    <lineage>
        <taxon>Bacteria</taxon>
        <taxon>Bacillati</taxon>
        <taxon>Bacillota</taxon>
        <taxon>Clostridia</taxon>
        <taxon>Lachnospirales</taxon>
        <taxon>Lachnospiraceae</taxon>
        <taxon>Faecalicatena</taxon>
    </lineage>
</organism>
<dbReference type="GO" id="GO:0061711">
    <property type="term" value="F:tRNA N(6)-L-threonylcarbamoyladenine synthase activity"/>
    <property type="evidence" value="ECO:0007669"/>
    <property type="project" value="UniProtKB-EC"/>
</dbReference>
<comment type="similarity">
    <text evidence="1">Belongs to the acetyltransferase family. RimI subfamily.</text>
</comment>
<dbReference type="NCBIfam" id="TIGR03725">
    <property type="entry name" value="T6A_YeaZ"/>
    <property type="match status" value="1"/>
</dbReference>
<comment type="caution">
    <text evidence="6">The sequence shown here is derived from an EMBL/GenBank/DDBJ whole genome shotgun (WGS) entry which is preliminary data.</text>
</comment>
<evidence type="ECO:0000256" key="3">
    <source>
        <dbReference type="ARBA" id="ARBA00022679"/>
    </source>
</evidence>
<gene>
    <name evidence="6" type="primary">tsaB</name>
    <name evidence="6" type="ORF">OCV51_04455</name>
</gene>
<dbReference type="NCBIfam" id="TIGR01575">
    <property type="entry name" value="rimI"/>
    <property type="match status" value="1"/>
</dbReference>
<protein>
    <submittedName>
        <fullName evidence="6">tRNA (Adenosine(37)-N6)-threonylcarbamoyltransferase complex dimerization subunit type 1 TsaB</fullName>
        <ecNumber evidence="6">2.3.1.234</ecNumber>
    </submittedName>
</protein>
<evidence type="ECO:0000259" key="5">
    <source>
        <dbReference type="PROSITE" id="PS51186"/>
    </source>
</evidence>
<dbReference type="Proteomes" id="UP001652394">
    <property type="component" value="Unassembled WGS sequence"/>
</dbReference>
<dbReference type="SUPFAM" id="SSF55729">
    <property type="entry name" value="Acyl-CoA N-acyltransferases (Nat)"/>
    <property type="match status" value="1"/>
</dbReference>
<dbReference type="Pfam" id="PF00814">
    <property type="entry name" value="TsaD"/>
    <property type="match status" value="1"/>
</dbReference>
<evidence type="ECO:0000313" key="6">
    <source>
        <dbReference type="EMBL" id="MCU6746909.1"/>
    </source>
</evidence>
<dbReference type="PANTHER" id="PTHR43420:SF44">
    <property type="entry name" value="ACETYLTRANSFERASE YPEA"/>
    <property type="match status" value="1"/>
</dbReference>
<feature type="domain" description="N-acetyltransferase" evidence="5">
    <location>
        <begin position="249"/>
        <end position="393"/>
    </location>
</feature>
<keyword evidence="2" id="KW-0963">Cytoplasm</keyword>
<dbReference type="CDD" id="cd04301">
    <property type="entry name" value="NAT_SF"/>
    <property type="match status" value="1"/>
</dbReference>
<dbReference type="RefSeq" id="WP_059066508.1">
    <property type="nucleotide sequence ID" value="NZ_JAOQJX010000004.1"/>
</dbReference>
<keyword evidence="7" id="KW-1185">Reference proteome</keyword>
<proteinExistence type="inferred from homology"/>
<dbReference type="InterPro" id="IPR000182">
    <property type="entry name" value="GNAT_dom"/>
</dbReference>
<reference evidence="6 7" key="1">
    <citation type="journal article" date="2021" name="ISME Commun">
        <title>Automated analysis of genomic sequences facilitates high-throughput and comprehensive description of bacteria.</title>
        <authorList>
            <person name="Hitch T.C.A."/>
        </authorList>
    </citation>
    <scope>NUCLEOTIDE SEQUENCE [LARGE SCALE GENOMIC DNA]</scope>
    <source>
        <strain evidence="6 7">H2_18</strain>
    </source>
</reference>
<dbReference type="InterPro" id="IPR000905">
    <property type="entry name" value="Gcp-like_dom"/>
</dbReference>
<dbReference type="PANTHER" id="PTHR43420">
    <property type="entry name" value="ACETYLTRANSFERASE"/>
    <property type="match status" value="1"/>
</dbReference>
<dbReference type="InterPro" id="IPR006464">
    <property type="entry name" value="AcTrfase_RimI/Ard1"/>
</dbReference>
<name>A0ABT2T9F8_9FIRM</name>
<keyword evidence="4 6" id="KW-0012">Acyltransferase</keyword>
<dbReference type="Pfam" id="PF00583">
    <property type="entry name" value="Acetyltransf_1"/>
    <property type="match status" value="1"/>
</dbReference>
<accession>A0ABT2T9F8</accession>
<dbReference type="EMBL" id="JAOQJX010000004">
    <property type="protein sequence ID" value="MCU6746909.1"/>
    <property type="molecule type" value="Genomic_DNA"/>
</dbReference>
<dbReference type="CDD" id="cd24032">
    <property type="entry name" value="ASKHA_NBD_TsaB"/>
    <property type="match status" value="1"/>
</dbReference>
<evidence type="ECO:0000256" key="2">
    <source>
        <dbReference type="ARBA" id="ARBA00022490"/>
    </source>
</evidence>